<organism evidence="2 3">
    <name type="scientific">Pelomonas dachongensis</name>
    <dbReference type="NCBI Taxonomy" id="3299029"/>
    <lineage>
        <taxon>Bacteria</taxon>
        <taxon>Pseudomonadati</taxon>
        <taxon>Pseudomonadota</taxon>
        <taxon>Betaproteobacteria</taxon>
        <taxon>Burkholderiales</taxon>
        <taxon>Sphaerotilaceae</taxon>
        <taxon>Roseateles</taxon>
    </lineage>
</organism>
<keyword evidence="3" id="KW-1185">Reference proteome</keyword>
<sequence>MSAADPGRKSGMWTWPIAFGVVSAVGLVVGLFSDGGFGDLLGNVLLALPVAACAWWGWLKR</sequence>
<protein>
    <submittedName>
        <fullName evidence="2">Uncharacterized protein</fullName>
    </submittedName>
</protein>
<dbReference type="Proteomes" id="UP001606300">
    <property type="component" value="Unassembled WGS sequence"/>
</dbReference>
<proteinExistence type="predicted"/>
<evidence type="ECO:0000256" key="1">
    <source>
        <dbReference type="SAM" id="Phobius"/>
    </source>
</evidence>
<keyword evidence="1" id="KW-0812">Transmembrane</keyword>
<dbReference type="EMBL" id="JBIGHY010000002">
    <property type="protein sequence ID" value="MFG6413268.1"/>
    <property type="molecule type" value="Genomic_DNA"/>
</dbReference>
<evidence type="ECO:0000313" key="2">
    <source>
        <dbReference type="EMBL" id="MFG6413268.1"/>
    </source>
</evidence>
<reference evidence="2 3" key="1">
    <citation type="submission" date="2024-09" db="EMBL/GenBank/DDBJ databases">
        <title>Novel species of the genus Pelomonas and Roseateles isolated from streams.</title>
        <authorList>
            <person name="Lu H."/>
        </authorList>
    </citation>
    <scope>NUCLEOTIDE SEQUENCE [LARGE SCALE GENOMIC DNA]</scope>
    <source>
        <strain evidence="2 3">DC23W</strain>
    </source>
</reference>
<evidence type="ECO:0000313" key="3">
    <source>
        <dbReference type="Proteomes" id="UP001606300"/>
    </source>
</evidence>
<feature type="transmembrane region" description="Helical" evidence="1">
    <location>
        <begin position="40"/>
        <end position="58"/>
    </location>
</feature>
<gene>
    <name evidence="2" type="ORF">ACG02S_05090</name>
</gene>
<keyword evidence="1" id="KW-0472">Membrane</keyword>
<comment type="caution">
    <text evidence="2">The sequence shown here is derived from an EMBL/GenBank/DDBJ whole genome shotgun (WGS) entry which is preliminary data.</text>
</comment>
<keyword evidence="1" id="KW-1133">Transmembrane helix</keyword>
<name>A0ABW7EKP5_9BURK</name>
<feature type="transmembrane region" description="Helical" evidence="1">
    <location>
        <begin position="12"/>
        <end position="33"/>
    </location>
</feature>
<dbReference type="RefSeq" id="WP_394469358.1">
    <property type="nucleotide sequence ID" value="NZ_JBIGHY010000002.1"/>
</dbReference>
<accession>A0ABW7EKP5</accession>